<dbReference type="EMBL" id="JADIME010000001">
    <property type="protein sequence ID" value="MBO8464371.1"/>
    <property type="molecule type" value="Genomic_DNA"/>
</dbReference>
<keyword evidence="1" id="KW-1133">Transmembrane helix</keyword>
<keyword evidence="1" id="KW-0472">Membrane</keyword>
<sequence length="275" mass="32007">MDIKKRIRKFLHDGRIGMRGRIVLGFALLVLILFLSSFIAVFEYRHMSNYVSGMIAENIKCINAAHKLLGACDDYNLRLLTAIGDTANGDFPVFDEERFSSDYDFLRSAANDRDALRMADSVRYAYSAYLLVAMEVEKVWLSDYSDTHDWYFNRLQPVYYKLRGYIDKLSEFSYTALQTNSAALQQSFYRSIMPGVIAVSVGIIIALLFMYFIVSRYVMPVRKMLSNVHDYERFDKTYTYTFNGGDELSYLNEEIKDIIEQNISLKRRYNSSRED</sequence>
<gene>
    <name evidence="2" type="ORF">IAB93_00045</name>
</gene>
<accession>A0A9D9N8J2</accession>
<dbReference type="Proteomes" id="UP000823597">
    <property type="component" value="Unassembled WGS sequence"/>
</dbReference>
<evidence type="ECO:0000256" key="1">
    <source>
        <dbReference type="SAM" id="Phobius"/>
    </source>
</evidence>
<dbReference type="AlphaFoldDB" id="A0A9D9N8J2"/>
<feature type="transmembrane region" description="Helical" evidence="1">
    <location>
        <begin position="21"/>
        <end position="42"/>
    </location>
</feature>
<feature type="transmembrane region" description="Helical" evidence="1">
    <location>
        <begin position="192"/>
        <end position="214"/>
    </location>
</feature>
<reference evidence="2" key="2">
    <citation type="journal article" date="2021" name="PeerJ">
        <title>Extensive microbial diversity within the chicken gut microbiome revealed by metagenomics and culture.</title>
        <authorList>
            <person name="Gilroy R."/>
            <person name="Ravi A."/>
            <person name="Getino M."/>
            <person name="Pursley I."/>
            <person name="Horton D.L."/>
            <person name="Alikhan N.F."/>
            <person name="Baker D."/>
            <person name="Gharbi K."/>
            <person name="Hall N."/>
            <person name="Watson M."/>
            <person name="Adriaenssens E.M."/>
            <person name="Foster-Nyarko E."/>
            <person name="Jarju S."/>
            <person name="Secka A."/>
            <person name="Antonio M."/>
            <person name="Oren A."/>
            <person name="Chaudhuri R.R."/>
            <person name="La Ragione R."/>
            <person name="Hildebrand F."/>
            <person name="Pallen M.J."/>
        </authorList>
    </citation>
    <scope>NUCLEOTIDE SEQUENCE</scope>
    <source>
        <strain evidence="2">10037</strain>
    </source>
</reference>
<proteinExistence type="predicted"/>
<keyword evidence="1" id="KW-0812">Transmembrane</keyword>
<protein>
    <submittedName>
        <fullName evidence="2">Uncharacterized protein</fullName>
    </submittedName>
</protein>
<evidence type="ECO:0000313" key="2">
    <source>
        <dbReference type="EMBL" id="MBO8464371.1"/>
    </source>
</evidence>
<comment type="caution">
    <text evidence="2">The sequence shown here is derived from an EMBL/GenBank/DDBJ whole genome shotgun (WGS) entry which is preliminary data.</text>
</comment>
<reference evidence="2" key="1">
    <citation type="submission" date="2020-10" db="EMBL/GenBank/DDBJ databases">
        <authorList>
            <person name="Gilroy R."/>
        </authorList>
    </citation>
    <scope>NUCLEOTIDE SEQUENCE</scope>
    <source>
        <strain evidence="2">10037</strain>
    </source>
</reference>
<evidence type="ECO:0000313" key="3">
    <source>
        <dbReference type="Proteomes" id="UP000823597"/>
    </source>
</evidence>
<organism evidence="2 3">
    <name type="scientific">Candidatus Merdivivens pullistercoris</name>
    <dbReference type="NCBI Taxonomy" id="2840873"/>
    <lineage>
        <taxon>Bacteria</taxon>
        <taxon>Pseudomonadati</taxon>
        <taxon>Bacteroidota</taxon>
        <taxon>Bacteroidia</taxon>
        <taxon>Bacteroidales</taxon>
        <taxon>Muribaculaceae</taxon>
        <taxon>Muribaculaceae incertae sedis</taxon>
        <taxon>Candidatus Merdivivens</taxon>
    </lineage>
</organism>
<name>A0A9D9N8J2_9BACT</name>